<evidence type="ECO:0000313" key="8">
    <source>
        <dbReference type="Proteomes" id="UP000199413"/>
    </source>
</evidence>
<evidence type="ECO:0000256" key="2">
    <source>
        <dbReference type="ARBA" id="ARBA00023295"/>
    </source>
</evidence>
<organism evidence="7 8">
    <name type="scientific">Micromonospora rhizosphaerae</name>
    <dbReference type="NCBI Taxonomy" id="568872"/>
    <lineage>
        <taxon>Bacteria</taxon>
        <taxon>Bacillati</taxon>
        <taxon>Actinomycetota</taxon>
        <taxon>Actinomycetes</taxon>
        <taxon>Micromonosporales</taxon>
        <taxon>Micromonosporaceae</taxon>
        <taxon>Micromonospora</taxon>
    </lineage>
</organism>
<feature type="chain" id="PRO_5008745539" evidence="4">
    <location>
        <begin position="35"/>
        <end position="1143"/>
    </location>
</feature>
<proteinExistence type="inferred from homology"/>
<dbReference type="SUPFAM" id="SSF51445">
    <property type="entry name" value="(Trans)glycosidases"/>
    <property type="match status" value="1"/>
</dbReference>
<reference evidence="8" key="1">
    <citation type="submission" date="2016-06" db="EMBL/GenBank/DDBJ databases">
        <authorList>
            <person name="Varghese N."/>
            <person name="Submissions Spin"/>
        </authorList>
    </citation>
    <scope>NUCLEOTIDE SEQUENCE [LARGE SCALE GENOMIC DNA]</scope>
    <source>
        <strain evidence="8">DSM 45431</strain>
    </source>
</reference>
<dbReference type="Gene3D" id="2.60.120.260">
    <property type="entry name" value="Galactose-binding domain-like"/>
    <property type="match status" value="3"/>
</dbReference>
<dbReference type="SUPFAM" id="SSF140657">
    <property type="entry name" value="Hyaluronidase post-catalytic domain-like"/>
    <property type="match status" value="1"/>
</dbReference>
<feature type="signal peptide" evidence="4">
    <location>
        <begin position="1"/>
        <end position="34"/>
    </location>
</feature>
<dbReference type="PANTHER" id="PTHR13170">
    <property type="entry name" value="O-GLCNACASE"/>
    <property type="match status" value="1"/>
</dbReference>
<dbReference type="Pfam" id="PF00754">
    <property type="entry name" value="F5_F8_type_C"/>
    <property type="match status" value="2"/>
</dbReference>
<keyword evidence="4" id="KW-0732">Signal</keyword>
<accession>A0A1C6S9Z9</accession>
<dbReference type="InterPro" id="IPR049019">
    <property type="entry name" value="NagJ-like_helical"/>
</dbReference>
<dbReference type="InterPro" id="IPR017853">
    <property type="entry name" value="GH"/>
</dbReference>
<feature type="domain" description="F5/8 type C" evidence="5">
    <location>
        <begin position="1006"/>
        <end position="1141"/>
    </location>
</feature>
<dbReference type="EMBL" id="FMHV01000002">
    <property type="protein sequence ID" value="SCL26283.1"/>
    <property type="molecule type" value="Genomic_DNA"/>
</dbReference>
<name>A0A1C6S9Z9_9ACTN</name>
<dbReference type="PROSITE" id="PS50022">
    <property type="entry name" value="FA58C_3"/>
    <property type="match status" value="2"/>
</dbReference>
<dbReference type="SUPFAM" id="SSF55545">
    <property type="entry name" value="beta-N-acetylhexosaminidase-like domain"/>
    <property type="match status" value="1"/>
</dbReference>
<dbReference type="GO" id="GO:0005975">
    <property type="term" value="P:carbohydrate metabolic process"/>
    <property type="evidence" value="ECO:0007669"/>
    <property type="project" value="UniProtKB-ARBA"/>
</dbReference>
<keyword evidence="8" id="KW-1185">Reference proteome</keyword>
<dbReference type="Gene3D" id="1.20.58.460">
    <property type="entry name" value="Hyaluronidase post-catalytic domain-like"/>
    <property type="match status" value="1"/>
</dbReference>
<dbReference type="STRING" id="568872.GA0070624_3275"/>
<dbReference type="GO" id="GO:0015929">
    <property type="term" value="F:hexosaminidase activity"/>
    <property type="evidence" value="ECO:0007669"/>
    <property type="project" value="UniProtKB-ARBA"/>
</dbReference>
<gene>
    <name evidence="7" type="ORF">GA0070624_3275</name>
</gene>
<evidence type="ECO:0000256" key="3">
    <source>
        <dbReference type="PROSITE-ProRule" id="PRU01353"/>
    </source>
</evidence>
<dbReference type="InterPro" id="IPR051822">
    <property type="entry name" value="Glycosyl_Hydrolase_84"/>
</dbReference>
<dbReference type="InterPro" id="IPR000421">
    <property type="entry name" value="FA58C"/>
</dbReference>
<feature type="domain" description="F5/8 type C" evidence="5">
    <location>
        <begin position="635"/>
        <end position="776"/>
    </location>
</feature>
<dbReference type="AlphaFoldDB" id="A0A1C6S9Z9"/>
<dbReference type="InterPro" id="IPR008979">
    <property type="entry name" value="Galactose-bd-like_sf"/>
</dbReference>
<dbReference type="GO" id="GO:1901135">
    <property type="term" value="P:carbohydrate derivative metabolic process"/>
    <property type="evidence" value="ECO:0007669"/>
    <property type="project" value="UniProtKB-ARBA"/>
</dbReference>
<sequence length="1143" mass="120888">MPRFGTRPLGLGVSAAIAVASPVLLAVAPAPVSAAPVSVPRIWPTPQSVQDRQDQVPVTPNVALVTGAQTDPSAVDVVRQVLAEADVTRVVTVSDTQPAPDNGLVIYIGGPSENGASDQALERIGIATDAAGLPRGGYVLGVGKDADGKAKAVLDGVDPTGTFYAAQTLRQLLVAHPGRHMFPAVAVRDWPGMPLRGVIEGFYGQPWSQQDRLSQLEFYGRTKQNIYVYSPKDDPYLRSQWRQAYPPDKLSPIRQLVATAERNHVAFTYALSPGLSVCYSSDTDEQALVDKFQSLWDVGVRSFAIPLDDISYTNWNCPQDAAKFGTGGGAAGQAQAFLLNRVQRDFIATHPGAERLQTVPTEYADVNDSAYKSALRGTLDPEIIVEWTGVGVVAPVITTEQANSARQVFDHDILVWDNYPVNDYVTNRLLLGPYVGREPGIQEHLVGITANPMIQAEASKIAEFTSAAFLWNPATYDPATAWIAALQDLGGTAWPALRVFAENNYSSNIDPVESPRLTPLIDEFWSAYQSGSGLDAAAASIADYFGEMAAAPATLRSELHNAAFLDEVEPWLNKLGLYGQAGQRAVLMLLAQRAGDGTTAWAQRQAFDAVRRQAAAVSQSVAPNVMPPFLERAAATSDRWLGTGEGRASGTTSMGQWQANSPANMVDGDLSTYYWSNRAANPGDSVGVDLGSVAEIGKIDLYMSKPTSPTDYVRRGVLEFSADGSTWTPIASYVDQPEIHATVPAGTRARYVRMRATAAQGTWVVVREFEVALVGGTTLTASGAPAAAAGSSLGEAVDGDAGSAYVAGRKPQSGESLQVLLSQSRPLDQVVVLQSGSSVATAAVQVRSSDGSWATIGELSGGYTQLSAGGVKTDAIRLAWREGSPAPQINELIPWFADAPLADLSVAPATADAEAGGQPATAAVHLAATRAVNVAGTLTVTTPAGLVAQPASQAITLLRGQDQSITVKVTAPAGTPTGSYDAPITFTASSGERVSGALTVNVYPKTSTTNVALAANGATATASSTEEELGQFTPDHAIDGDASTRWSSNHTDNEWLRVELKQPQRIGKIVLRWEAAYGKAYRIETSPDGTTWTAAAAVTAGDGGEDVLRFDAFAAKFVRMQGVQRGTGYGYSLYEMEIYPIAP</sequence>
<dbReference type="InterPro" id="IPR029018">
    <property type="entry name" value="Hex-like_dom2"/>
</dbReference>
<dbReference type="PROSITE" id="PS52009">
    <property type="entry name" value="GH84"/>
    <property type="match status" value="1"/>
</dbReference>
<evidence type="ECO:0000313" key="7">
    <source>
        <dbReference type="EMBL" id="SCL26283.1"/>
    </source>
</evidence>
<comment type="similarity">
    <text evidence="3">Belongs to the glycosyl hydrolase 84 family.</text>
</comment>
<dbReference type="InterPro" id="IPR015882">
    <property type="entry name" value="HEX_bac_N"/>
</dbReference>
<evidence type="ECO:0000256" key="4">
    <source>
        <dbReference type="SAM" id="SignalP"/>
    </source>
</evidence>
<protein>
    <submittedName>
        <fullName evidence="7">Hyaluronoglucosaminidase</fullName>
    </submittedName>
</protein>
<dbReference type="Proteomes" id="UP000199413">
    <property type="component" value="Unassembled WGS sequence"/>
</dbReference>
<dbReference type="SUPFAM" id="SSF49785">
    <property type="entry name" value="Galactose-binding domain-like"/>
    <property type="match status" value="2"/>
</dbReference>
<feature type="active site" description="Proton donor" evidence="3">
    <location>
        <position position="309"/>
    </location>
</feature>
<dbReference type="Pfam" id="PF02838">
    <property type="entry name" value="Glyco_hydro_20b"/>
    <property type="match status" value="1"/>
</dbReference>
<dbReference type="Gene3D" id="3.20.20.80">
    <property type="entry name" value="Glycosidases"/>
    <property type="match status" value="1"/>
</dbReference>
<evidence type="ECO:0000259" key="5">
    <source>
        <dbReference type="PROSITE" id="PS50022"/>
    </source>
</evidence>
<dbReference type="Pfam" id="PF21774">
    <property type="entry name" value="NagJ_C"/>
    <property type="match status" value="1"/>
</dbReference>
<dbReference type="PANTHER" id="PTHR13170:SF16">
    <property type="entry name" value="PROTEIN O-GLCNACASE"/>
    <property type="match status" value="1"/>
</dbReference>
<feature type="domain" description="GH84" evidence="6">
    <location>
        <begin position="194"/>
        <end position="474"/>
    </location>
</feature>
<keyword evidence="2 3" id="KW-0326">Glycosidase</keyword>
<dbReference type="Pfam" id="PF07555">
    <property type="entry name" value="NAGidase"/>
    <property type="match status" value="1"/>
</dbReference>
<dbReference type="RefSeq" id="WP_176731719.1">
    <property type="nucleotide sequence ID" value="NZ_FMHV01000002.1"/>
</dbReference>
<evidence type="ECO:0000259" key="6">
    <source>
        <dbReference type="PROSITE" id="PS52009"/>
    </source>
</evidence>
<dbReference type="InterPro" id="IPR011496">
    <property type="entry name" value="O-GlcNAcase_cat"/>
</dbReference>
<evidence type="ECO:0000256" key="1">
    <source>
        <dbReference type="ARBA" id="ARBA00022801"/>
    </source>
</evidence>
<dbReference type="Gene3D" id="3.30.379.10">
    <property type="entry name" value="Chitobiase/beta-hexosaminidase domain 2-like"/>
    <property type="match status" value="1"/>
</dbReference>
<keyword evidence="1 3" id="KW-0378">Hydrolase</keyword>